<dbReference type="GeneID" id="36832164"/>
<name>A0A2U9IEY7_9CREN</name>
<proteinExistence type="predicted"/>
<dbReference type="EMBL" id="CP029289">
    <property type="protein sequence ID" value="AWR94602.1"/>
    <property type="molecule type" value="Genomic_DNA"/>
</dbReference>
<gene>
    <name evidence="1" type="ORF">DFR85_08370</name>
</gene>
<organism evidence="1 2">
    <name type="scientific">Acidianus brierleyi</name>
    <dbReference type="NCBI Taxonomy" id="41673"/>
    <lineage>
        <taxon>Archaea</taxon>
        <taxon>Thermoproteota</taxon>
        <taxon>Thermoprotei</taxon>
        <taxon>Sulfolobales</taxon>
        <taxon>Sulfolobaceae</taxon>
        <taxon>Acidianus</taxon>
    </lineage>
</organism>
<dbReference type="Proteomes" id="UP000248044">
    <property type="component" value="Chromosome"/>
</dbReference>
<protein>
    <submittedName>
        <fullName evidence="1">ATPase</fullName>
    </submittedName>
</protein>
<reference evidence="1 2" key="1">
    <citation type="submission" date="2018-05" db="EMBL/GenBank/DDBJ databases">
        <title>Complete Genome Sequences of Extremely Thermoacidophilic, Metal-Mobilizing Type-Strain Members of the Archaeal Family Sulfolobaceae: Acidianus brierleyi DSM-1651T, Acidianus sulfidivorans DSM-18786T, Metallosphaera hakonensis DSM-7519T, and Metallosphaera prunae DSM-10039T.</title>
        <authorList>
            <person name="Counts J.A."/>
            <person name="Kelly R.M."/>
        </authorList>
    </citation>
    <scope>NUCLEOTIDE SEQUENCE [LARGE SCALE GENOMIC DNA]</scope>
    <source>
        <strain evidence="1 2">DSM 1651</strain>
    </source>
</reference>
<dbReference type="KEGG" id="abri:DFR85_08370"/>
<dbReference type="OrthoDB" id="39107at2157"/>
<evidence type="ECO:0000313" key="2">
    <source>
        <dbReference type="Proteomes" id="UP000248044"/>
    </source>
</evidence>
<dbReference type="RefSeq" id="WP_110270483.1">
    <property type="nucleotide sequence ID" value="NZ_CP029289.2"/>
</dbReference>
<sequence>MKILVNGLLTFDSGKTTFASYILSELKNTGLNFFPLKPIAGHNGWYSYETLLKSKSINALAGNDALKYYNITGIDVRLINPFAVLLFPVDLEKLDYKISFYEQLMENGYPVMIRYTDVNGNDYYYAVDPGLVIDSLSDILEDLYNTFKPIIVSNRCIRNKVNESSYIVDNNVKEFLKKDNIIIESYNDALAPTYSSLGVDVMFAVAPGKVFMIDGDRLRKILSLFTLPPWIIRTKEIFEYTKPDKTFVINIKNSKNDIIVNELLRYVDL</sequence>
<accession>A0A2U9IEY7</accession>
<dbReference type="AlphaFoldDB" id="A0A2U9IEY7"/>
<evidence type="ECO:0000313" key="1">
    <source>
        <dbReference type="EMBL" id="AWR94602.1"/>
    </source>
</evidence>
<keyword evidence="2" id="KW-1185">Reference proteome</keyword>